<dbReference type="Gene3D" id="3.40.50.10470">
    <property type="entry name" value="Translation initiation factor eif-2b, domain 2"/>
    <property type="match status" value="1"/>
</dbReference>
<evidence type="ECO:0000256" key="6">
    <source>
        <dbReference type="ARBA" id="ARBA00044147"/>
    </source>
</evidence>
<dbReference type="InterPro" id="IPR037171">
    <property type="entry name" value="NagB/RpiA_transferase-like"/>
</dbReference>
<feature type="compositionally biased region" description="Basic and acidic residues" evidence="10">
    <location>
        <begin position="24"/>
        <end position="63"/>
    </location>
</feature>
<dbReference type="InterPro" id="IPR000649">
    <property type="entry name" value="IF-2B-related"/>
</dbReference>
<comment type="similarity">
    <text evidence="2 9">Belongs to the eIF-2B alpha/beta/delta subunits family.</text>
</comment>
<dbReference type="AlphaFoldDB" id="A0A132A7H5"/>
<feature type="compositionally biased region" description="Basic and acidic residues" evidence="10">
    <location>
        <begin position="84"/>
        <end position="107"/>
    </location>
</feature>
<dbReference type="EMBL" id="JXLN01010833">
    <property type="protein sequence ID" value="KPM06370.1"/>
    <property type="molecule type" value="Genomic_DNA"/>
</dbReference>
<evidence type="ECO:0000256" key="9">
    <source>
        <dbReference type="RuleBase" id="RU003814"/>
    </source>
</evidence>
<evidence type="ECO:0000313" key="12">
    <source>
        <dbReference type="Proteomes" id="UP000616769"/>
    </source>
</evidence>
<comment type="subcellular location">
    <subcellularLocation>
        <location evidence="1">Cytoplasm</location>
        <location evidence="1">Cytosol</location>
    </subcellularLocation>
</comment>
<dbReference type="PANTHER" id="PTHR10233">
    <property type="entry name" value="TRANSLATION INITIATION FACTOR EIF-2B"/>
    <property type="match status" value="1"/>
</dbReference>
<dbReference type="InterPro" id="IPR042529">
    <property type="entry name" value="IF_2B-like_C"/>
</dbReference>
<evidence type="ECO:0000256" key="3">
    <source>
        <dbReference type="ARBA" id="ARBA00022490"/>
    </source>
</evidence>
<dbReference type="OrthoDB" id="10254737at2759"/>
<evidence type="ECO:0000313" key="11">
    <source>
        <dbReference type="EMBL" id="KPM06370.1"/>
    </source>
</evidence>
<dbReference type="GO" id="GO:0003743">
    <property type="term" value="F:translation initiation factor activity"/>
    <property type="evidence" value="ECO:0007669"/>
    <property type="project" value="UniProtKB-KW"/>
</dbReference>
<sequence length="477" mass="54605">MESEASKAMNSDEKAHKAMLKAQRKAEFEAKFKKEQENKKSEENTKSKSQLKAERRAKQEAQRAAKANVKSVQNQPEQASKAKLKTDVKNSDIETVDQQKKSSKSPEKPILNSQKDNIESKNDNSIIESHRELSEKILFRFPKRSAELSTISTAKIHHEVIKVGYKINQNIITDPTSRCVAMLTAFNAIIRNHQPVKDFKRELQEILFTNSYDFLNKCRPLSISMMNAIKHLKFIFSKISSDWEDDDIRENICSEITKFIEEEILCSRKAISQCSLKEIFSNKNGQTILTLGFSSLMKTVFADAIEKKIDFSVVVVDSRPSFEGKKMVEFLVRNNVPVTYILINAVRYIIKEVNKVMFEAHSVLCNGYVMSNIGLSQIALLAQTHNVPVVALCETFKYSDRAYTDCFVHNEIDDTKKGFFNRTMPEQIEQNPSSIHFLDLFYDLIPREFISAVITEKGFLPCTSVPAILRFRDNKIQ</sequence>
<comment type="caution">
    <text evidence="11">The sequence shown here is derived from an EMBL/GenBank/DDBJ whole genome shotgun (WGS) entry which is preliminary data.</text>
</comment>
<evidence type="ECO:0000256" key="1">
    <source>
        <dbReference type="ARBA" id="ARBA00004514"/>
    </source>
</evidence>
<feature type="region of interest" description="Disordered" evidence="10">
    <location>
        <begin position="1"/>
        <end position="124"/>
    </location>
</feature>
<evidence type="ECO:0000256" key="10">
    <source>
        <dbReference type="SAM" id="MobiDB-lite"/>
    </source>
</evidence>
<evidence type="ECO:0000256" key="8">
    <source>
        <dbReference type="ARBA" id="ARBA00046432"/>
    </source>
</evidence>
<evidence type="ECO:0000256" key="4">
    <source>
        <dbReference type="ARBA" id="ARBA00022540"/>
    </source>
</evidence>
<comment type="subunit">
    <text evidence="8">Component of the translation initiation factor 2B (eIF2B) complex which is a heterodecamer of two sets of five different subunits: alpha, beta, gamma, delta and epsilon. Subunits alpha, beta and delta comprise a regulatory subcomplex and subunits epsilon and gamma comprise a catalytic subcomplex. Within the complex, the hexameric regulatory complex resides at the center, with the two heterodimeric catalytic subcomplexes bound on opposite sides.</text>
</comment>
<name>A0A132A7H5_SARSC</name>
<protein>
    <recommendedName>
        <fullName evidence="6">Translation initiation factor eIF2B subunit delta</fullName>
    </recommendedName>
    <alternativeName>
        <fullName evidence="7">eIF2B GDP-GTP exchange factor subunit delta</fullName>
    </alternativeName>
</protein>
<keyword evidence="4 11" id="KW-0396">Initiation factor</keyword>
<organism evidence="11 12">
    <name type="scientific">Sarcoptes scabiei</name>
    <name type="common">Itch mite</name>
    <name type="synonym">Acarus scabiei</name>
    <dbReference type="NCBI Taxonomy" id="52283"/>
    <lineage>
        <taxon>Eukaryota</taxon>
        <taxon>Metazoa</taxon>
        <taxon>Ecdysozoa</taxon>
        <taxon>Arthropoda</taxon>
        <taxon>Chelicerata</taxon>
        <taxon>Arachnida</taxon>
        <taxon>Acari</taxon>
        <taxon>Acariformes</taxon>
        <taxon>Sarcoptiformes</taxon>
        <taxon>Astigmata</taxon>
        <taxon>Psoroptidia</taxon>
        <taxon>Sarcoptoidea</taxon>
        <taxon>Sarcoptidae</taxon>
        <taxon>Sarcoptinae</taxon>
        <taxon>Sarcoptes</taxon>
    </lineage>
</organism>
<accession>A0A132A7H5</accession>
<keyword evidence="3" id="KW-0963">Cytoplasm</keyword>
<proteinExistence type="inferred from homology"/>
<evidence type="ECO:0000256" key="5">
    <source>
        <dbReference type="ARBA" id="ARBA00022917"/>
    </source>
</evidence>
<dbReference type="Proteomes" id="UP000616769">
    <property type="component" value="Unassembled WGS sequence"/>
</dbReference>
<reference evidence="11 12" key="1">
    <citation type="journal article" date="2015" name="Parasit. Vectors">
        <title>Draft genome of the scabies mite.</title>
        <authorList>
            <person name="Rider S.D.Jr."/>
            <person name="Morgan M.S."/>
            <person name="Arlian L.G."/>
        </authorList>
    </citation>
    <scope>NUCLEOTIDE SEQUENCE [LARGE SCALE GENOMIC DNA]</scope>
    <source>
        <strain evidence="11">Arlian Lab</strain>
    </source>
</reference>
<dbReference type="Pfam" id="PF01008">
    <property type="entry name" value="IF-2B"/>
    <property type="match status" value="1"/>
</dbReference>
<dbReference type="VEuPathDB" id="VectorBase:SSCA008567"/>
<dbReference type="SUPFAM" id="SSF100950">
    <property type="entry name" value="NagB/RpiA/CoA transferase-like"/>
    <property type="match status" value="1"/>
</dbReference>
<dbReference type="GO" id="GO:0005829">
    <property type="term" value="C:cytosol"/>
    <property type="evidence" value="ECO:0007669"/>
    <property type="project" value="UniProtKB-SubCell"/>
</dbReference>
<evidence type="ECO:0000256" key="2">
    <source>
        <dbReference type="ARBA" id="ARBA00007251"/>
    </source>
</evidence>
<dbReference type="PANTHER" id="PTHR10233:SF14">
    <property type="entry name" value="TRANSLATION INITIATION FACTOR EIF-2B SUBUNIT DELTA"/>
    <property type="match status" value="1"/>
</dbReference>
<gene>
    <name evidence="11" type="ORF">QR98_0048450</name>
</gene>
<keyword evidence="5" id="KW-0648">Protein biosynthesis</keyword>
<evidence type="ECO:0000256" key="7">
    <source>
        <dbReference type="ARBA" id="ARBA00044356"/>
    </source>
</evidence>